<proteinExistence type="predicted"/>
<evidence type="ECO:0000313" key="1">
    <source>
        <dbReference type="EMBL" id="GME84529.1"/>
    </source>
</evidence>
<protein>
    <submittedName>
        <fullName evidence="1">Unnamed protein product</fullName>
    </submittedName>
</protein>
<keyword evidence="2" id="KW-1185">Reference proteome</keyword>
<reference evidence="1" key="1">
    <citation type="submission" date="2023-04" db="EMBL/GenBank/DDBJ databases">
        <title>Ambrosiozyma monospora NBRC 10751.</title>
        <authorList>
            <person name="Ichikawa N."/>
            <person name="Sato H."/>
            <person name="Tonouchi N."/>
        </authorList>
    </citation>
    <scope>NUCLEOTIDE SEQUENCE</scope>
    <source>
        <strain evidence="1">NBRC 10751</strain>
    </source>
</reference>
<gene>
    <name evidence="1" type="ORF">Amon02_000690700</name>
</gene>
<comment type="caution">
    <text evidence="1">The sequence shown here is derived from an EMBL/GenBank/DDBJ whole genome shotgun (WGS) entry which is preliminary data.</text>
</comment>
<dbReference type="Proteomes" id="UP001165064">
    <property type="component" value="Unassembled WGS sequence"/>
</dbReference>
<sequence>MSETTILSVLQKAGTNQLEPFYEIAKGLPLSLQHVLFAHTINSVLNADNYSGFLAWLNKIEGYSLVIDTTHVENSLSFLLFYGESLIMEINWENENGTATNSVEQFISDHLDLLSTVSIKRLVIDTNTDVGKLLVHGDFLRLYKRSKQVKVIASKTESFVLGNLQEAKKSSDVAKTITTFEVFNAESLSVLLEDFNNYTNLQKIIIDQEFEKKNY</sequence>
<dbReference type="EMBL" id="BSXS01005560">
    <property type="protein sequence ID" value="GME84529.1"/>
    <property type="molecule type" value="Genomic_DNA"/>
</dbReference>
<accession>A0ACB5TAU0</accession>
<name>A0ACB5TAU0_AMBMO</name>
<organism evidence="1 2">
    <name type="scientific">Ambrosiozyma monospora</name>
    <name type="common">Yeast</name>
    <name type="synonym">Endomycopsis monosporus</name>
    <dbReference type="NCBI Taxonomy" id="43982"/>
    <lineage>
        <taxon>Eukaryota</taxon>
        <taxon>Fungi</taxon>
        <taxon>Dikarya</taxon>
        <taxon>Ascomycota</taxon>
        <taxon>Saccharomycotina</taxon>
        <taxon>Pichiomycetes</taxon>
        <taxon>Pichiales</taxon>
        <taxon>Pichiaceae</taxon>
        <taxon>Ambrosiozyma</taxon>
    </lineage>
</organism>
<evidence type="ECO:0000313" key="2">
    <source>
        <dbReference type="Proteomes" id="UP001165064"/>
    </source>
</evidence>